<feature type="transmembrane region" description="Helical" evidence="6">
    <location>
        <begin position="126"/>
        <end position="145"/>
    </location>
</feature>
<accession>S2DBR8</accession>
<feature type="transmembrane region" description="Helical" evidence="6">
    <location>
        <begin position="226"/>
        <end position="248"/>
    </location>
</feature>
<dbReference type="STRING" id="1189612.A33Q_2387"/>
<feature type="transmembrane region" description="Helical" evidence="6">
    <location>
        <begin position="350"/>
        <end position="370"/>
    </location>
</feature>
<keyword evidence="5 6" id="KW-0472">Membrane</keyword>
<feature type="transmembrane region" description="Helical" evidence="6">
    <location>
        <begin position="12"/>
        <end position="37"/>
    </location>
</feature>
<evidence type="ECO:0000313" key="8">
    <source>
        <dbReference type="Proteomes" id="UP000006073"/>
    </source>
</evidence>
<evidence type="ECO:0000256" key="1">
    <source>
        <dbReference type="ARBA" id="ARBA00004651"/>
    </source>
</evidence>
<dbReference type="AlphaFoldDB" id="S2DBR8"/>
<evidence type="ECO:0000256" key="3">
    <source>
        <dbReference type="ARBA" id="ARBA00022692"/>
    </source>
</evidence>
<feature type="transmembrane region" description="Helical" evidence="6">
    <location>
        <begin position="43"/>
        <end position="64"/>
    </location>
</feature>
<keyword evidence="8" id="KW-1185">Reference proteome</keyword>
<keyword evidence="3 6" id="KW-0812">Transmembrane</keyword>
<feature type="transmembrane region" description="Helical" evidence="6">
    <location>
        <begin position="382"/>
        <end position="402"/>
    </location>
</feature>
<dbReference type="Proteomes" id="UP000006073">
    <property type="component" value="Unassembled WGS sequence"/>
</dbReference>
<dbReference type="PANTHER" id="PTHR42770">
    <property type="entry name" value="AMINO ACID TRANSPORTER-RELATED"/>
    <property type="match status" value="1"/>
</dbReference>
<evidence type="ECO:0000256" key="6">
    <source>
        <dbReference type="SAM" id="Phobius"/>
    </source>
</evidence>
<feature type="transmembrane region" description="Helical" evidence="6">
    <location>
        <begin position="84"/>
        <end position="106"/>
    </location>
</feature>
<dbReference type="InterPro" id="IPR050367">
    <property type="entry name" value="APC_superfamily"/>
</dbReference>
<comment type="caution">
    <text evidence="7">The sequence shown here is derived from an EMBL/GenBank/DDBJ whole genome shotgun (WGS) entry which is preliminary data.</text>
</comment>
<sequence length="434" mass="46601">MQTTQEGLKREVGVWGLSANIVNIMIGAGIFVLPAIIAETMGASGVLAYLFCGLLIGLVTLCFAEAGSKVTHSGGAYAYVETAFGPYPGFLVAIFGIIGNIFANAAVSNALVEIIGLVFPIFKQPAMRVTFLFILFSGLAVLNIIGVKQGIGLVKIITVAKLIPLILLIVIGWKDVQWANLAWETEPTIQNLGEASLILFFGFMGVEVGLTIGGEIKNPQKTVPRAIFIGISGVLSLYILIQLVSQGILGKDLPNFTETPLAEAAQLVFGPVGYTLLFVGAGISMFGMISGSVLNTPRVIFRLSRDNMIPISRLASIHHQFKTPYLAILIYAGIGFILACVGGFRTLAVISSAMALLLYFGVSLSVIGLRRKKYLDNGGFKIPFGYTVPILSAGIILFFLSNLTEFEIRGMLTLIAVLTAFYFLGKVYIKLKNR</sequence>
<organism evidence="7 8">
    <name type="scientific">Indibacter alkaliphilus (strain CCUG 57479 / KCTC 22604 / LW1)</name>
    <dbReference type="NCBI Taxonomy" id="1189612"/>
    <lineage>
        <taxon>Bacteria</taxon>
        <taxon>Pseudomonadati</taxon>
        <taxon>Bacteroidota</taxon>
        <taxon>Cytophagia</taxon>
        <taxon>Cytophagales</taxon>
        <taxon>Cyclobacteriaceae</taxon>
    </lineage>
</organism>
<evidence type="ECO:0000256" key="4">
    <source>
        <dbReference type="ARBA" id="ARBA00022989"/>
    </source>
</evidence>
<reference evidence="7 8" key="1">
    <citation type="journal article" date="2013" name="Genome Announc.">
        <title>Draft Genome Sequence of Indibacter alkaliphilus Strain LW1T, Isolated from Lonar Lake, a Haloalkaline Lake in the Buldana District of Maharashtra, India.</title>
        <authorList>
            <person name="Singh A."/>
            <person name="Kumar Jangir P."/>
            <person name="Sharma R."/>
            <person name="Singh A."/>
            <person name="Kumar Pinnaka A."/>
            <person name="Shivaji S."/>
        </authorList>
    </citation>
    <scope>NUCLEOTIDE SEQUENCE [LARGE SCALE GENOMIC DNA]</scope>
    <source>
        <strain evidence="8">CCUG 57479 / KCTC 22604 / LW1</strain>
    </source>
</reference>
<protein>
    <submittedName>
        <fullName evidence="7">Amino acid transporter</fullName>
    </submittedName>
</protein>
<name>S2DBR8_INDAL</name>
<dbReference type="eggNOG" id="COG0531">
    <property type="taxonomic scope" value="Bacteria"/>
</dbReference>
<dbReference type="GO" id="GO:0022857">
    <property type="term" value="F:transmembrane transporter activity"/>
    <property type="evidence" value="ECO:0007669"/>
    <property type="project" value="InterPro"/>
</dbReference>
<dbReference type="InterPro" id="IPR002293">
    <property type="entry name" value="AA/rel_permease1"/>
</dbReference>
<gene>
    <name evidence="7" type="ORF">A33Q_2387</name>
</gene>
<feature type="transmembrane region" description="Helical" evidence="6">
    <location>
        <begin position="325"/>
        <end position="344"/>
    </location>
</feature>
<keyword evidence="2" id="KW-1003">Cell membrane</keyword>
<dbReference type="Gene3D" id="1.20.1740.10">
    <property type="entry name" value="Amino acid/polyamine transporter I"/>
    <property type="match status" value="1"/>
</dbReference>
<comment type="subcellular location">
    <subcellularLocation>
        <location evidence="1">Cell membrane</location>
        <topology evidence="1">Multi-pass membrane protein</topology>
    </subcellularLocation>
</comment>
<dbReference type="PIRSF" id="PIRSF006060">
    <property type="entry name" value="AA_transporter"/>
    <property type="match status" value="1"/>
</dbReference>
<evidence type="ECO:0000256" key="2">
    <source>
        <dbReference type="ARBA" id="ARBA00022475"/>
    </source>
</evidence>
<dbReference type="RefSeq" id="WP_009033984.1">
    <property type="nucleotide sequence ID" value="NZ_ALWO02000033.1"/>
</dbReference>
<feature type="transmembrane region" description="Helical" evidence="6">
    <location>
        <begin position="408"/>
        <end position="429"/>
    </location>
</feature>
<feature type="transmembrane region" description="Helical" evidence="6">
    <location>
        <begin position="268"/>
        <end position="294"/>
    </location>
</feature>
<dbReference type="OrthoDB" id="9806937at2"/>
<proteinExistence type="predicted"/>
<evidence type="ECO:0000256" key="5">
    <source>
        <dbReference type="ARBA" id="ARBA00023136"/>
    </source>
</evidence>
<feature type="transmembrane region" description="Helical" evidence="6">
    <location>
        <begin position="152"/>
        <end position="173"/>
    </location>
</feature>
<dbReference type="EMBL" id="ALWO02000033">
    <property type="protein sequence ID" value="EOZ96617.1"/>
    <property type="molecule type" value="Genomic_DNA"/>
</dbReference>
<dbReference type="GO" id="GO:0005886">
    <property type="term" value="C:plasma membrane"/>
    <property type="evidence" value="ECO:0007669"/>
    <property type="project" value="UniProtKB-SubCell"/>
</dbReference>
<dbReference type="Pfam" id="PF13520">
    <property type="entry name" value="AA_permease_2"/>
    <property type="match status" value="1"/>
</dbReference>
<dbReference type="PANTHER" id="PTHR42770:SF7">
    <property type="entry name" value="MEMBRANE PROTEIN"/>
    <property type="match status" value="1"/>
</dbReference>
<keyword evidence="4 6" id="KW-1133">Transmembrane helix</keyword>
<evidence type="ECO:0000313" key="7">
    <source>
        <dbReference type="EMBL" id="EOZ96617.1"/>
    </source>
</evidence>
<feature type="transmembrane region" description="Helical" evidence="6">
    <location>
        <begin position="193"/>
        <end position="214"/>
    </location>
</feature>